<reference evidence="1 2" key="1">
    <citation type="submission" date="2016-11" db="EMBL/GenBank/DDBJ databases">
        <authorList>
            <person name="Jaros S."/>
            <person name="Januszkiewicz K."/>
            <person name="Wedrychowicz H."/>
        </authorList>
    </citation>
    <scope>NUCLEOTIDE SEQUENCE [LARGE SCALE GENOMIC DNA]</scope>
    <source>
        <strain evidence="1 2">DSM 3090</strain>
    </source>
</reference>
<dbReference type="AlphaFoldDB" id="A0A1M6T770"/>
<dbReference type="SUPFAM" id="SSF160148">
    <property type="entry name" value="CPE0013-like"/>
    <property type="match status" value="1"/>
</dbReference>
<dbReference type="PANTHER" id="PTHR39450:SF1">
    <property type="entry name" value="DUF1667 DOMAIN-CONTAINING PROTEIN"/>
    <property type="match status" value="1"/>
</dbReference>
<proteinExistence type="predicted"/>
<gene>
    <name evidence="1" type="ORF">SAMN02745248_02746</name>
</gene>
<dbReference type="InterPro" id="IPR036593">
    <property type="entry name" value="CPE0013-like_sf"/>
</dbReference>
<evidence type="ECO:0000313" key="1">
    <source>
        <dbReference type="EMBL" id="SHK52825.1"/>
    </source>
</evidence>
<organism evidence="1 2">
    <name type="scientific">Hathewaya proteolytica DSM 3090</name>
    <dbReference type="NCBI Taxonomy" id="1121331"/>
    <lineage>
        <taxon>Bacteria</taxon>
        <taxon>Bacillati</taxon>
        <taxon>Bacillota</taxon>
        <taxon>Clostridia</taxon>
        <taxon>Eubacteriales</taxon>
        <taxon>Clostridiaceae</taxon>
        <taxon>Hathewaya</taxon>
    </lineage>
</organism>
<evidence type="ECO:0000313" key="2">
    <source>
        <dbReference type="Proteomes" id="UP000183952"/>
    </source>
</evidence>
<dbReference type="Gene3D" id="3.10.530.10">
    <property type="entry name" value="CPE0013-like"/>
    <property type="match status" value="1"/>
</dbReference>
<dbReference type="STRING" id="1121331.SAMN02745248_02746"/>
<dbReference type="Proteomes" id="UP000183952">
    <property type="component" value="Unassembled WGS sequence"/>
</dbReference>
<sequence length="114" mass="12911">MQCVNLNEVIPEEYLKKTNIRQIEESSSSIYKNHNSFINNMEQVYTTIIRVKGSKYANVIPVKSNKPVSMNLWMDISKALSRLRIGIHIKAGDVICKNILNTGVDIVCTKDLKG</sequence>
<dbReference type="EMBL" id="FRAD01000037">
    <property type="protein sequence ID" value="SHK52825.1"/>
    <property type="molecule type" value="Genomic_DNA"/>
</dbReference>
<dbReference type="PANTHER" id="PTHR39450">
    <property type="entry name" value="MOLYBDOPTERIN OXIDOREDUCTASE, 4FE-4S CLUSTER-BINDING SUBUNIT"/>
    <property type="match status" value="1"/>
</dbReference>
<dbReference type="RefSeq" id="WP_242942402.1">
    <property type="nucleotide sequence ID" value="NZ_FRAD01000037.1"/>
</dbReference>
<name>A0A1M6T770_9CLOT</name>
<keyword evidence="2" id="KW-1185">Reference proteome</keyword>
<protein>
    <submittedName>
        <fullName evidence="1">Uncharacterized protein</fullName>
    </submittedName>
</protein>
<dbReference type="InterPro" id="IPR012460">
    <property type="entry name" value="DUF1667"/>
</dbReference>
<accession>A0A1M6T770</accession>
<dbReference type="Pfam" id="PF07892">
    <property type="entry name" value="DUF1667"/>
    <property type="match status" value="1"/>
</dbReference>